<name>A0ABS7RKF0_9ACTN</name>
<evidence type="ECO:0000313" key="2">
    <source>
        <dbReference type="EMBL" id="MBY9074949.1"/>
    </source>
</evidence>
<organism evidence="2 3">
    <name type="scientific">Nocardioides jiangsuensis</name>
    <dbReference type="NCBI Taxonomy" id="2866161"/>
    <lineage>
        <taxon>Bacteria</taxon>
        <taxon>Bacillati</taxon>
        <taxon>Actinomycetota</taxon>
        <taxon>Actinomycetes</taxon>
        <taxon>Propionibacteriales</taxon>
        <taxon>Nocardioidaceae</taxon>
        <taxon>Nocardioides</taxon>
    </lineage>
</organism>
<reference evidence="2 3" key="1">
    <citation type="submission" date="2021-08" db="EMBL/GenBank/DDBJ databases">
        <title>Nocardioides bacterium WL0053 sp. nov., isolated from the sediment.</title>
        <authorList>
            <person name="Wang L."/>
            <person name="Zhang D."/>
            <person name="Zhang A."/>
        </authorList>
    </citation>
    <scope>NUCLEOTIDE SEQUENCE [LARGE SCALE GENOMIC DNA]</scope>
    <source>
        <strain evidence="2 3">WL0053</strain>
    </source>
</reference>
<feature type="region of interest" description="Disordered" evidence="1">
    <location>
        <begin position="221"/>
        <end position="263"/>
    </location>
</feature>
<dbReference type="RefSeq" id="WP_221024763.1">
    <property type="nucleotide sequence ID" value="NZ_JAIEZQ010000002.1"/>
</dbReference>
<dbReference type="EMBL" id="JAIEZQ010000002">
    <property type="protein sequence ID" value="MBY9074949.1"/>
    <property type="molecule type" value="Genomic_DNA"/>
</dbReference>
<comment type="caution">
    <text evidence="2">The sequence shown here is derived from an EMBL/GenBank/DDBJ whole genome shotgun (WGS) entry which is preliminary data.</text>
</comment>
<evidence type="ECO:0000313" key="3">
    <source>
        <dbReference type="Proteomes" id="UP000754710"/>
    </source>
</evidence>
<protein>
    <submittedName>
        <fullName evidence="2">Uncharacterized protein</fullName>
    </submittedName>
</protein>
<accession>A0ABS7RKF0</accession>
<keyword evidence="3" id="KW-1185">Reference proteome</keyword>
<gene>
    <name evidence="2" type="ORF">K1X13_08980</name>
</gene>
<feature type="region of interest" description="Disordered" evidence="1">
    <location>
        <begin position="142"/>
        <end position="195"/>
    </location>
</feature>
<dbReference type="Proteomes" id="UP000754710">
    <property type="component" value="Unassembled WGS sequence"/>
</dbReference>
<evidence type="ECO:0000256" key="1">
    <source>
        <dbReference type="SAM" id="MobiDB-lite"/>
    </source>
</evidence>
<sequence>MPERAAMLRAVVLADHSGDRVEQVGDPEQPAVPVVDLLVDQRCGQAGVEHPEQSQPGLVRRPAVLARQGERPAYLPHACPGGPLRDVRPHLRDRHQLGRGHHVHRDDRLAHVADPAHLVEQRPACGCAPDAEPRDDLCPEQALAGDRASRSRCELTAGPEDEGDREPRGAVGGEPVEERSAVQPAGRPAGDRAVAWQPGGLLEDPLFGHGRVDVRRHVEAVRRLPPPRPTSAPTRGAREAARVDGDGVDEAARRRADGIPPVP</sequence>
<proteinExistence type="predicted"/>
<feature type="compositionally biased region" description="Basic and acidic residues" evidence="1">
    <location>
        <begin position="236"/>
        <end position="257"/>
    </location>
</feature>